<evidence type="ECO:0000313" key="3">
    <source>
        <dbReference type="Proteomes" id="UP000694567"/>
    </source>
</evidence>
<protein>
    <submittedName>
        <fullName evidence="2">Uncharacterized protein</fullName>
    </submittedName>
</protein>
<reference evidence="2" key="2">
    <citation type="submission" date="2025-09" db="UniProtKB">
        <authorList>
            <consortium name="Ensembl"/>
        </authorList>
    </citation>
    <scope>IDENTIFICATION</scope>
</reference>
<evidence type="ECO:0000313" key="2">
    <source>
        <dbReference type="Ensembl" id="ENSBOBP00000019676.1"/>
    </source>
</evidence>
<accession>A0A8C0FHC4</accession>
<dbReference type="AlphaFoldDB" id="A0A8C0FHC4"/>
<feature type="chain" id="PRO_5034049803" evidence="1">
    <location>
        <begin position="19"/>
        <end position="101"/>
    </location>
</feature>
<organism evidence="2 3">
    <name type="scientific">Bubo bubo</name>
    <name type="common">Eurasian eagle-owl</name>
    <name type="synonym">Strix bubo</name>
    <dbReference type="NCBI Taxonomy" id="30461"/>
    <lineage>
        <taxon>Eukaryota</taxon>
        <taxon>Metazoa</taxon>
        <taxon>Chordata</taxon>
        <taxon>Craniata</taxon>
        <taxon>Vertebrata</taxon>
        <taxon>Euteleostomi</taxon>
        <taxon>Archelosauria</taxon>
        <taxon>Archosauria</taxon>
        <taxon>Dinosauria</taxon>
        <taxon>Saurischia</taxon>
        <taxon>Theropoda</taxon>
        <taxon>Coelurosauria</taxon>
        <taxon>Aves</taxon>
        <taxon>Neognathae</taxon>
        <taxon>Neoaves</taxon>
        <taxon>Telluraves</taxon>
        <taxon>Strigiformes</taxon>
        <taxon>Strigidae</taxon>
        <taxon>Bubo</taxon>
    </lineage>
</organism>
<dbReference type="Proteomes" id="UP000694567">
    <property type="component" value="Unplaced"/>
</dbReference>
<keyword evidence="3" id="KW-1185">Reference proteome</keyword>
<feature type="signal peptide" evidence="1">
    <location>
        <begin position="1"/>
        <end position="18"/>
    </location>
</feature>
<proteinExistence type="predicted"/>
<sequence length="101" mass="10974">CCWGLSLPVPAWLFPVLSSTVGLLSQKSVLPHLSPFGGLFWSHKVCCPLSLPPAPWACLPWHSLLPGAHQGHHPHRGPIPRAVPALCPCPRQPPQRSCWLG</sequence>
<reference evidence="2" key="1">
    <citation type="submission" date="2025-08" db="UniProtKB">
        <authorList>
            <consortium name="Ensembl"/>
        </authorList>
    </citation>
    <scope>IDENTIFICATION</scope>
</reference>
<name>A0A8C0FHC4_BUBBB</name>
<evidence type="ECO:0000256" key="1">
    <source>
        <dbReference type="SAM" id="SignalP"/>
    </source>
</evidence>
<keyword evidence="1" id="KW-0732">Signal</keyword>
<dbReference type="Ensembl" id="ENSBOBT00000020124.1">
    <property type="protein sequence ID" value="ENSBOBP00000019676.1"/>
    <property type="gene ID" value="ENSBOBG00000012076.1"/>
</dbReference>